<dbReference type="AlphaFoldDB" id="A0A2T4B936"/>
<evidence type="ECO:0000256" key="3">
    <source>
        <dbReference type="ARBA" id="ARBA00023015"/>
    </source>
</evidence>
<dbReference type="GO" id="GO:0003677">
    <property type="term" value="F:DNA binding"/>
    <property type="evidence" value="ECO:0007669"/>
    <property type="project" value="InterPro"/>
</dbReference>
<dbReference type="EMBL" id="KZ680214">
    <property type="protein sequence ID" value="PTB65834.1"/>
    <property type="molecule type" value="Genomic_DNA"/>
</dbReference>
<evidence type="ECO:0000256" key="2">
    <source>
        <dbReference type="ARBA" id="ARBA00022723"/>
    </source>
</evidence>
<dbReference type="RefSeq" id="XP_024749154.1">
    <property type="nucleotide sequence ID" value="XM_024897239.1"/>
</dbReference>
<protein>
    <recommendedName>
        <fullName evidence="7">Zn(2)-C6 fungal-type domain-containing protein</fullName>
    </recommendedName>
</protein>
<evidence type="ECO:0000313" key="9">
    <source>
        <dbReference type="Proteomes" id="UP000241546"/>
    </source>
</evidence>
<dbReference type="PROSITE" id="PS50048">
    <property type="entry name" value="ZN2_CY6_FUNGAL_2"/>
    <property type="match status" value="1"/>
</dbReference>
<dbReference type="OrthoDB" id="270167at2759"/>
<evidence type="ECO:0000256" key="6">
    <source>
        <dbReference type="SAM" id="MobiDB-lite"/>
    </source>
</evidence>
<dbReference type="InterPro" id="IPR050815">
    <property type="entry name" value="TF_fung"/>
</dbReference>
<dbReference type="Pfam" id="PF04082">
    <property type="entry name" value="Fungal_trans"/>
    <property type="match status" value="1"/>
</dbReference>
<keyword evidence="2" id="KW-0479">Metal-binding</keyword>
<evidence type="ECO:0000313" key="8">
    <source>
        <dbReference type="EMBL" id="PTB65834.1"/>
    </source>
</evidence>
<evidence type="ECO:0000256" key="1">
    <source>
        <dbReference type="ARBA" id="ARBA00004123"/>
    </source>
</evidence>
<dbReference type="GO" id="GO:0006351">
    <property type="term" value="P:DNA-templated transcription"/>
    <property type="evidence" value="ECO:0007669"/>
    <property type="project" value="InterPro"/>
</dbReference>
<evidence type="ECO:0000259" key="7">
    <source>
        <dbReference type="PROSITE" id="PS50048"/>
    </source>
</evidence>
<dbReference type="GeneID" id="36605357"/>
<dbReference type="InterPro" id="IPR001138">
    <property type="entry name" value="Zn2Cys6_DnaBD"/>
</dbReference>
<dbReference type="InterPro" id="IPR007219">
    <property type="entry name" value="XnlR_reg_dom"/>
</dbReference>
<dbReference type="GO" id="GO:0008270">
    <property type="term" value="F:zinc ion binding"/>
    <property type="evidence" value="ECO:0007669"/>
    <property type="project" value="InterPro"/>
</dbReference>
<dbReference type="GO" id="GO:0000981">
    <property type="term" value="F:DNA-binding transcription factor activity, RNA polymerase II-specific"/>
    <property type="evidence" value="ECO:0007669"/>
    <property type="project" value="InterPro"/>
</dbReference>
<organism evidence="8 9">
    <name type="scientific">Trichoderma citrinoviride</name>
    <dbReference type="NCBI Taxonomy" id="58853"/>
    <lineage>
        <taxon>Eukaryota</taxon>
        <taxon>Fungi</taxon>
        <taxon>Dikarya</taxon>
        <taxon>Ascomycota</taxon>
        <taxon>Pezizomycotina</taxon>
        <taxon>Sordariomycetes</taxon>
        <taxon>Hypocreomycetidae</taxon>
        <taxon>Hypocreales</taxon>
        <taxon>Hypocreaceae</taxon>
        <taxon>Trichoderma</taxon>
    </lineage>
</organism>
<evidence type="ECO:0000256" key="5">
    <source>
        <dbReference type="ARBA" id="ARBA00023242"/>
    </source>
</evidence>
<keyword evidence="5" id="KW-0539">Nucleus</keyword>
<keyword evidence="4" id="KW-0804">Transcription</keyword>
<comment type="subcellular location">
    <subcellularLocation>
        <location evidence="1">Nucleus</location>
    </subcellularLocation>
</comment>
<dbReference type="InterPro" id="IPR036864">
    <property type="entry name" value="Zn2-C6_fun-type_DNA-bd_sf"/>
</dbReference>
<evidence type="ECO:0000256" key="4">
    <source>
        <dbReference type="ARBA" id="ARBA00023163"/>
    </source>
</evidence>
<dbReference type="SMART" id="SM00906">
    <property type="entry name" value="Fungal_trans"/>
    <property type="match status" value="1"/>
</dbReference>
<feature type="domain" description="Zn(2)-C6 fungal-type" evidence="7">
    <location>
        <begin position="22"/>
        <end position="55"/>
    </location>
</feature>
<keyword evidence="3" id="KW-0805">Transcription regulation</keyword>
<dbReference type="Gene3D" id="4.10.240.10">
    <property type="entry name" value="Zn(2)-C6 fungal-type DNA-binding domain"/>
    <property type="match status" value="1"/>
</dbReference>
<gene>
    <name evidence="8" type="ORF">BBK36DRAFT_1202882</name>
</gene>
<dbReference type="CDD" id="cd12148">
    <property type="entry name" value="fungal_TF_MHR"/>
    <property type="match status" value="1"/>
</dbReference>
<dbReference type="SUPFAM" id="SSF57701">
    <property type="entry name" value="Zn2/Cys6 DNA-binding domain"/>
    <property type="match status" value="1"/>
</dbReference>
<keyword evidence="9" id="KW-1185">Reference proteome</keyword>
<dbReference type="PANTHER" id="PTHR47338">
    <property type="entry name" value="ZN(II)2CYS6 TRANSCRIPTION FACTOR (EUROFUNG)-RELATED"/>
    <property type="match status" value="1"/>
</dbReference>
<feature type="region of interest" description="Disordered" evidence="6">
    <location>
        <begin position="106"/>
        <end position="127"/>
    </location>
</feature>
<reference evidence="9" key="1">
    <citation type="submission" date="2016-07" db="EMBL/GenBank/DDBJ databases">
        <title>Multiple horizontal gene transfer events from other fungi enriched the ability of initially mycotrophic Trichoderma (Ascomycota) to feed on dead plant biomass.</title>
        <authorList>
            <consortium name="DOE Joint Genome Institute"/>
            <person name="Atanasova L."/>
            <person name="Chenthamara K."/>
            <person name="Zhang J."/>
            <person name="Grujic M."/>
            <person name="Henrissat B."/>
            <person name="Kuo A."/>
            <person name="Aerts A."/>
            <person name="Salamov A."/>
            <person name="Lipzen A."/>
            <person name="Labutti K."/>
            <person name="Barry K."/>
            <person name="Miao Y."/>
            <person name="Rahimi M.J."/>
            <person name="Shen Q."/>
            <person name="Grigoriev I.V."/>
            <person name="Kubicek C.P."/>
            <person name="Druzhinina I.S."/>
        </authorList>
    </citation>
    <scope>NUCLEOTIDE SEQUENCE [LARGE SCALE GENOMIC DNA]</scope>
    <source>
        <strain evidence="9">TUCIM 6016</strain>
    </source>
</reference>
<sequence>MASTRPSPESVEGPTPPRADNVCLACRRKKKKCDKALPGCLQCKRAFNLYSGSLCWLVVALAHKSRLHLQCIYEDTESVPVIEEFRQLRKKLKLFEEMLIPGTSRVSNPPTRPAVDLSPPDTADEPSVTGCDLLSRLEALASKLNVGEEVYQLLQSHPGEIYGASQIYFDNIHKWMPIMSQKLFYRRLTEFSKTRRPDFALLLLSIVLCIHCPASGTTQEPLYRAVRSTFWSLNATIDASLEMVQAGVLLSCYEYGFGMYKECYKTIGLCVRMGQLMGIQDEKPPSDELQFSDEWIRIAERCNLWWALVIRDRSTLLHGPFRNSQDAMPDHLPLEAFDLDPSFSRIGDAVITRDPAPGIFGYQAVAWRLFDKTVAFRRRVAKGETSERLREDQMQLDAELQSMMRCLVDLYSGATCGYCEPSATVLVSLLLLHGRHRSIIADTVSRSEMEGIPPHCFVTSSMAVKTIVRMIVDIAHTINNHYRKINIVSFPPTYCQVIYRATLELISFRNDMDEGEWTRALETLREATWNYGRRWQAAGKFSIPTDAICNWSGWLTWFLAVGSQVFRDCG</sequence>
<dbReference type="Proteomes" id="UP000241546">
    <property type="component" value="Unassembled WGS sequence"/>
</dbReference>
<accession>A0A2T4B936</accession>
<dbReference type="GO" id="GO:0005634">
    <property type="term" value="C:nucleus"/>
    <property type="evidence" value="ECO:0007669"/>
    <property type="project" value="UniProtKB-SubCell"/>
</dbReference>
<proteinExistence type="predicted"/>
<name>A0A2T4B936_9HYPO</name>
<dbReference type="PANTHER" id="PTHR47338:SF20">
    <property type="entry name" value="ZN(II)2CYS6 TRANSCRIPTION FACTOR (EUROFUNG)"/>
    <property type="match status" value="1"/>
</dbReference>